<dbReference type="RefSeq" id="WP_187541809.1">
    <property type="nucleotide sequence ID" value="NZ_CP060717.1"/>
</dbReference>
<sequence length="165" mass="18540">MARTIFFSWQSDRPANVTRTVIKDAIVRAIEDLNADVLEAERPSDERVEIDHDTKGLPGTPDIASAILEKIEAAAIFLADVTPIGLSDEYSGKRRKHLPNPNVLIELGFAKKALTTGCIVQVWNTFFTGCSPDDLPFDMRGKRGPSHFRSRQTLLRRIAKLRRRL</sequence>
<keyword evidence="2" id="KW-1185">Reference proteome</keyword>
<dbReference type="KEGG" id="srhi:H9L12_11275"/>
<accession>A0A7G9SAD5</accession>
<name>A0A7G9SAD5_9SPHN</name>
<proteinExistence type="predicted"/>
<evidence type="ECO:0000313" key="2">
    <source>
        <dbReference type="Proteomes" id="UP000515955"/>
    </source>
</evidence>
<dbReference type="AlphaFoldDB" id="A0A7G9SAD5"/>
<dbReference type="EMBL" id="CP060717">
    <property type="protein sequence ID" value="QNN64810.1"/>
    <property type="molecule type" value="Genomic_DNA"/>
</dbReference>
<protein>
    <recommendedName>
        <fullName evidence="3">Nucleotide-binding protein</fullName>
    </recommendedName>
</protein>
<organism evidence="1 2">
    <name type="scientific">Sphingomonas rhizophila</name>
    <dbReference type="NCBI Taxonomy" id="2071607"/>
    <lineage>
        <taxon>Bacteria</taxon>
        <taxon>Pseudomonadati</taxon>
        <taxon>Pseudomonadota</taxon>
        <taxon>Alphaproteobacteria</taxon>
        <taxon>Sphingomonadales</taxon>
        <taxon>Sphingomonadaceae</taxon>
        <taxon>Sphingomonas</taxon>
    </lineage>
</organism>
<evidence type="ECO:0008006" key="3">
    <source>
        <dbReference type="Google" id="ProtNLM"/>
    </source>
</evidence>
<dbReference type="Proteomes" id="UP000515955">
    <property type="component" value="Chromosome"/>
</dbReference>
<gene>
    <name evidence="1" type="ORF">H9L12_11275</name>
</gene>
<evidence type="ECO:0000313" key="1">
    <source>
        <dbReference type="EMBL" id="QNN64810.1"/>
    </source>
</evidence>
<reference evidence="1 2" key="1">
    <citation type="submission" date="2020-08" db="EMBL/GenBank/DDBJ databases">
        <title>Genome sequence of Sphingomonas rhizophila KACC 19189T.</title>
        <authorList>
            <person name="Hyun D.-W."/>
            <person name="Bae J.-W."/>
        </authorList>
    </citation>
    <scope>NUCLEOTIDE SEQUENCE [LARGE SCALE GENOMIC DNA]</scope>
    <source>
        <strain evidence="1 2">KACC 19189</strain>
    </source>
</reference>